<proteinExistence type="predicted"/>
<organism evidence="2">
    <name type="scientific">Solanum chilense</name>
    <name type="common">Tomato</name>
    <name type="synonym">Lycopersicon chilense</name>
    <dbReference type="NCBI Taxonomy" id="4083"/>
    <lineage>
        <taxon>Eukaryota</taxon>
        <taxon>Viridiplantae</taxon>
        <taxon>Streptophyta</taxon>
        <taxon>Embryophyta</taxon>
        <taxon>Tracheophyta</taxon>
        <taxon>Spermatophyta</taxon>
        <taxon>Magnoliopsida</taxon>
        <taxon>eudicotyledons</taxon>
        <taxon>Gunneridae</taxon>
        <taxon>Pentapetalae</taxon>
        <taxon>asterids</taxon>
        <taxon>lamiids</taxon>
        <taxon>Solanales</taxon>
        <taxon>Solanaceae</taxon>
        <taxon>Solanoideae</taxon>
        <taxon>Solaneae</taxon>
        <taxon>Solanum</taxon>
        <taxon>Solanum subgen. Lycopersicon</taxon>
    </lineage>
</organism>
<evidence type="ECO:0000313" key="2">
    <source>
        <dbReference type="EMBL" id="TMX03893.1"/>
    </source>
</evidence>
<feature type="non-terminal residue" evidence="2">
    <location>
        <position position="166"/>
    </location>
</feature>
<feature type="region of interest" description="Disordered" evidence="1">
    <location>
        <begin position="118"/>
        <end position="142"/>
    </location>
</feature>
<dbReference type="EMBL" id="RXGB01000334">
    <property type="protein sequence ID" value="TMX03893.1"/>
    <property type="molecule type" value="Genomic_DNA"/>
</dbReference>
<evidence type="ECO:0000256" key="1">
    <source>
        <dbReference type="SAM" id="MobiDB-lite"/>
    </source>
</evidence>
<dbReference type="PANTHER" id="PTHR43383">
    <property type="entry name" value="NODULIN 6"/>
    <property type="match status" value="1"/>
</dbReference>
<sequence length="166" mass="18345">MEWAGNKATLFATLGDGGPNLTIQPSLGESYIFEVTVRRTSTMTLIPYCAKRAREVVFSVLRDAMVEGDISITKAVVAVKEIFSENAKKLYKLHKLDDSSKDSDEPHISSPFIKEELHGSVKNSSTESDVEPHVSSSFQNEELNGSSKDVTLVRLIWIDASGQHRC</sequence>
<comment type="caution">
    <text evidence="2">The sequence shown here is derived from an EMBL/GenBank/DDBJ whole genome shotgun (WGS) entry which is preliminary data.</text>
</comment>
<protein>
    <submittedName>
        <fullName evidence="2">Uncharacterized protein</fullName>
    </submittedName>
</protein>
<dbReference type="AlphaFoldDB" id="A0A6N2C888"/>
<gene>
    <name evidence="2" type="ORF">EJD97_013093</name>
</gene>
<dbReference type="PANTHER" id="PTHR43383:SF2">
    <property type="entry name" value="AMIDOHYDROLASE 2 FAMILY PROTEIN"/>
    <property type="match status" value="1"/>
</dbReference>
<dbReference type="Gene3D" id="3.20.20.140">
    <property type="entry name" value="Metal-dependent hydrolases"/>
    <property type="match status" value="1"/>
</dbReference>
<name>A0A6N2C888_SOLCI</name>
<reference evidence="2" key="1">
    <citation type="submission" date="2019-05" db="EMBL/GenBank/DDBJ databases">
        <title>The de novo reference genome and transcriptome assemblies of the wild tomato species Solanum chilense.</title>
        <authorList>
            <person name="Stam R."/>
            <person name="Nosenko T."/>
            <person name="Hoerger A.C."/>
            <person name="Stephan W."/>
            <person name="Seidel M.A."/>
            <person name="Kuhn J.M.M."/>
            <person name="Haberer G."/>
            <person name="Tellier A."/>
        </authorList>
    </citation>
    <scope>NUCLEOTIDE SEQUENCE</scope>
    <source>
        <tissue evidence="2">Mature leaves</tissue>
    </source>
</reference>
<accession>A0A6N2C888</accession>